<sequence>MSGYDVAPASYEEMYFDLLKQKADRLNRDPAAQRNDYDRSFRYGAGKRAFFTTKNEFVGTCIPDGRAGDLVPLWLEPPVPFILRPAAQRVNVDGAERQAYSLIGAAYVGGIMSGGMVAELYCGDLMDATSFYVQQLHATNRDYELLC</sequence>
<dbReference type="Proteomes" id="UP001303760">
    <property type="component" value="Unassembled WGS sequence"/>
</dbReference>
<dbReference type="AlphaFoldDB" id="A0AAN7HAX3"/>
<accession>A0AAN7HAX3</accession>
<reference evidence="1" key="1">
    <citation type="journal article" date="2023" name="Mol. Phylogenet. Evol.">
        <title>Genome-scale phylogeny and comparative genomics of the fungal order Sordariales.</title>
        <authorList>
            <person name="Hensen N."/>
            <person name="Bonometti L."/>
            <person name="Westerberg I."/>
            <person name="Brannstrom I.O."/>
            <person name="Guillou S."/>
            <person name="Cros-Aarteil S."/>
            <person name="Calhoun S."/>
            <person name="Haridas S."/>
            <person name="Kuo A."/>
            <person name="Mondo S."/>
            <person name="Pangilinan J."/>
            <person name="Riley R."/>
            <person name="LaButti K."/>
            <person name="Andreopoulos B."/>
            <person name="Lipzen A."/>
            <person name="Chen C."/>
            <person name="Yan M."/>
            <person name="Daum C."/>
            <person name="Ng V."/>
            <person name="Clum A."/>
            <person name="Steindorff A."/>
            <person name="Ohm R.A."/>
            <person name="Martin F."/>
            <person name="Silar P."/>
            <person name="Natvig D.O."/>
            <person name="Lalanne C."/>
            <person name="Gautier V."/>
            <person name="Ament-Velasquez S.L."/>
            <person name="Kruys A."/>
            <person name="Hutchinson M.I."/>
            <person name="Powell A.J."/>
            <person name="Barry K."/>
            <person name="Miller A.N."/>
            <person name="Grigoriev I.V."/>
            <person name="Debuchy R."/>
            <person name="Gladieux P."/>
            <person name="Hiltunen Thoren M."/>
            <person name="Johannesson H."/>
        </authorList>
    </citation>
    <scope>NUCLEOTIDE SEQUENCE</scope>
    <source>
        <strain evidence="1">CBS 532.94</strain>
    </source>
</reference>
<organism evidence="1 2">
    <name type="scientific">Achaetomium macrosporum</name>
    <dbReference type="NCBI Taxonomy" id="79813"/>
    <lineage>
        <taxon>Eukaryota</taxon>
        <taxon>Fungi</taxon>
        <taxon>Dikarya</taxon>
        <taxon>Ascomycota</taxon>
        <taxon>Pezizomycotina</taxon>
        <taxon>Sordariomycetes</taxon>
        <taxon>Sordariomycetidae</taxon>
        <taxon>Sordariales</taxon>
        <taxon>Chaetomiaceae</taxon>
        <taxon>Achaetomium</taxon>
    </lineage>
</organism>
<comment type="caution">
    <text evidence="1">The sequence shown here is derived from an EMBL/GenBank/DDBJ whole genome shotgun (WGS) entry which is preliminary data.</text>
</comment>
<evidence type="ECO:0000313" key="1">
    <source>
        <dbReference type="EMBL" id="KAK4234530.1"/>
    </source>
</evidence>
<keyword evidence="2" id="KW-1185">Reference proteome</keyword>
<reference evidence="1" key="2">
    <citation type="submission" date="2023-05" db="EMBL/GenBank/DDBJ databases">
        <authorList>
            <consortium name="Lawrence Berkeley National Laboratory"/>
            <person name="Steindorff A."/>
            <person name="Hensen N."/>
            <person name="Bonometti L."/>
            <person name="Westerberg I."/>
            <person name="Brannstrom I.O."/>
            <person name="Guillou S."/>
            <person name="Cros-Aarteil S."/>
            <person name="Calhoun S."/>
            <person name="Haridas S."/>
            <person name="Kuo A."/>
            <person name="Mondo S."/>
            <person name="Pangilinan J."/>
            <person name="Riley R."/>
            <person name="Labutti K."/>
            <person name="Andreopoulos B."/>
            <person name="Lipzen A."/>
            <person name="Chen C."/>
            <person name="Yanf M."/>
            <person name="Daum C."/>
            <person name="Ng V."/>
            <person name="Clum A."/>
            <person name="Ohm R."/>
            <person name="Martin F."/>
            <person name="Silar P."/>
            <person name="Natvig D."/>
            <person name="Lalanne C."/>
            <person name="Gautier V."/>
            <person name="Ament-Velasquez S.L."/>
            <person name="Kruys A."/>
            <person name="Hutchinson M.I."/>
            <person name="Powell A.J."/>
            <person name="Barry K."/>
            <person name="Miller A.N."/>
            <person name="Grigoriev I.V."/>
            <person name="Debuchy R."/>
            <person name="Gladieux P."/>
            <person name="Thoren M.H."/>
            <person name="Johannesson H."/>
        </authorList>
    </citation>
    <scope>NUCLEOTIDE SEQUENCE</scope>
    <source>
        <strain evidence="1">CBS 532.94</strain>
    </source>
</reference>
<evidence type="ECO:0000313" key="2">
    <source>
        <dbReference type="Proteomes" id="UP001303760"/>
    </source>
</evidence>
<proteinExistence type="predicted"/>
<gene>
    <name evidence="1" type="ORF">C8A03DRAFT_47164</name>
</gene>
<dbReference type="EMBL" id="MU860358">
    <property type="protein sequence ID" value="KAK4234530.1"/>
    <property type="molecule type" value="Genomic_DNA"/>
</dbReference>
<name>A0AAN7HAX3_9PEZI</name>
<dbReference type="Pfam" id="PF26639">
    <property type="entry name" value="Het-6_barrel"/>
    <property type="match status" value="1"/>
</dbReference>
<protein>
    <submittedName>
        <fullName evidence="1">Uncharacterized protein</fullName>
    </submittedName>
</protein>